<proteinExistence type="predicted"/>
<comment type="caution">
    <text evidence="2">The sequence shown here is derived from an EMBL/GenBank/DDBJ whole genome shotgun (WGS) entry which is preliminary data.</text>
</comment>
<feature type="compositionally biased region" description="Pro residues" evidence="1">
    <location>
        <begin position="391"/>
        <end position="413"/>
    </location>
</feature>
<dbReference type="EMBL" id="MKIM01000027">
    <property type="protein sequence ID" value="OLP44786.1"/>
    <property type="molecule type" value="Genomic_DNA"/>
</dbReference>
<dbReference type="AlphaFoldDB" id="A0A1Q8ZRV7"/>
<dbReference type="InterPro" id="IPR006427">
    <property type="entry name" value="Portal_HK97"/>
</dbReference>
<feature type="region of interest" description="Disordered" evidence="1">
    <location>
        <begin position="383"/>
        <end position="413"/>
    </location>
</feature>
<dbReference type="InterPro" id="IPR006944">
    <property type="entry name" value="Phage/GTA_portal"/>
</dbReference>
<evidence type="ECO:0000313" key="3">
    <source>
        <dbReference type="Proteomes" id="UP000186894"/>
    </source>
</evidence>
<keyword evidence="3" id="KW-1185">Reference proteome</keyword>
<gene>
    <name evidence="2" type="ORF">BJF95_06170</name>
</gene>
<dbReference type="Pfam" id="PF04860">
    <property type="entry name" value="Phage_portal"/>
    <property type="match status" value="1"/>
</dbReference>
<dbReference type="NCBIfam" id="TIGR01537">
    <property type="entry name" value="portal_HK97"/>
    <property type="match status" value="1"/>
</dbReference>
<protein>
    <submittedName>
        <fullName evidence="2">Phage portal protein</fullName>
    </submittedName>
</protein>
<dbReference type="STRING" id="1867956.BJF95_06170"/>
<name>A0A1Q8ZRV7_9HYPH</name>
<evidence type="ECO:0000256" key="1">
    <source>
        <dbReference type="SAM" id="MobiDB-lite"/>
    </source>
</evidence>
<evidence type="ECO:0000313" key="2">
    <source>
        <dbReference type="EMBL" id="OLP44786.1"/>
    </source>
</evidence>
<accession>A0A1Q8ZRV7</accession>
<organism evidence="2 3">
    <name type="scientific">Rhizobium oryziradicis</name>
    <dbReference type="NCBI Taxonomy" id="1867956"/>
    <lineage>
        <taxon>Bacteria</taxon>
        <taxon>Pseudomonadati</taxon>
        <taxon>Pseudomonadota</taxon>
        <taxon>Alphaproteobacteria</taxon>
        <taxon>Hyphomicrobiales</taxon>
        <taxon>Rhizobiaceae</taxon>
        <taxon>Rhizobium/Agrobacterium group</taxon>
        <taxon>Rhizobium</taxon>
    </lineage>
</organism>
<sequence>MSNRDDAATLAASLASSGSAAGKAVTPDTVLQLATAWSCIRLLSETIGTLPLQVYQRQGEVKSLARDHLLYGLLHDSPNSDQTAAEFVEAMIACLCLWGNFYARKQFVGKRLVAIEQLRPDRMSVKRNEYGRRVYVYSGGAKAETFDEDAIFHVRGFGVGGDVGLSPISYARQTMGTALAADETAAEFFRNGLQISGFIKEAPGTKATKEQRDELLALFERFMGSRNAGKVMPLPSGYDFASISMNPEDAQLLQTRRFHVEEICRWFRVPPFMVGHTEKSSSWGTGLEQQMIGFLTFSLRPYLTRIEQAIKKQLIPITERANLYAEFNLDGLLRADSQGRAALLSALGQNGFLTRNEGRALDNRPPMPGGDVLTVQSNLVPLEQLGKVPATPTPDAPLQTPAPTPTTPPPTED</sequence>
<reference evidence="2 3" key="1">
    <citation type="submission" date="2016-09" db="EMBL/GenBank/DDBJ databases">
        <title>Rhizobium oryziradicis sp. nov., isolated from the root of rice.</title>
        <authorList>
            <person name="Zhao J."/>
            <person name="Zhang X."/>
        </authorList>
    </citation>
    <scope>NUCLEOTIDE SEQUENCE [LARGE SCALE GENOMIC DNA]</scope>
    <source>
        <strain evidence="2 3">N19</strain>
    </source>
</reference>
<dbReference type="Proteomes" id="UP000186894">
    <property type="component" value="Unassembled WGS sequence"/>
</dbReference>